<protein>
    <submittedName>
        <fullName evidence="1">Uncharacterized protein</fullName>
    </submittedName>
</protein>
<proteinExistence type="predicted"/>
<name>A0A0E9T680_ANGAN</name>
<organism evidence="1">
    <name type="scientific">Anguilla anguilla</name>
    <name type="common">European freshwater eel</name>
    <name type="synonym">Muraena anguilla</name>
    <dbReference type="NCBI Taxonomy" id="7936"/>
    <lineage>
        <taxon>Eukaryota</taxon>
        <taxon>Metazoa</taxon>
        <taxon>Chordata</taxon>
        <taxon>Craniata</taxon>
        <taxon>Vertebrata</taxon>
        <taxon>Euteleostomi</taxon>
        <taxon>Actinopterygii</taxon>
        <taxon>Neopterygii</taxon>
        <taxon>Teleostei</taxon>
        <taxon>Anguilliformes</taxon>
        <taxon>Anguillidae</taxon>
        <taxon>Anguilla</taxon>
    </lineage>
</organism>
<reference evidence="1" key="1">
    <citation type="submission" date="2014-11" db="EMBL/GenBank/DDBJ databases">
        <authorList>
            <person name="Amaro Gonzalez C."/>
        </authorList>
    </citation>
    <scope>NUCLEOTIDE SEQUENCE</scope>
</reference>
<accession>A0A0E9T680</accession>
<reference evidence="1" key="2">
    <citation type="journal article" date="2015" name="Fish Shellfish Immunol.">
        <title>Early steps in the European eel (Anguilla anguilla)-Vibrio vulnificus interaction in the gills: Role of the RtxA13 toxin.</title>
        <authorList>
            <person name="Callol A."/>
            <person name="Pajuelo D."/>
            <person name="Ebbesson L."/>
            <person name="Teles M."/>
            <person name="MacKenzie S."/>
            <person name="Amaro C."/>
        </authorList>
    </citation>
    <scope>NUCLEOTIDE SEQUENCE</scope>
</reference>
<dbReference type="AlphaFoldDB" id="A0A0E9T680"/>
<evidence type="ECO:0000313" key="1">
    <source>
        <dbReference type="EMBL" id="JAH49151.1"/>
    </source>
</evidence>
<sequence length="46" mass="5439">MCRHSTQSSKKCYDYSRLSSNFFNPEQIYWTKRKGKTSLPVHGKVN</sequence>
<dbReference type="EMBL" id="GBXM01059426">
    <property type="protein sequence ID" value="JAH49151.1"/>
    <property type="molecule type" value="Transcribed_RNA"/>
</dbReference>